<feature type="domain" description="ATP synthase F1 complex delta/epsilon subunit N-terminal" evidence="8">
    <location>
        <begin position="1"/>
        <end position="76"/>
    </location>
</feature>
<dbReference type="InterPro" id="IPR036771">
    <property type="entry name" value="ATPsynth_dsu/esu_N"/>
</dbReference>
<reference evidence="9 10" key="1">
    <citation type="submission" date="2019-08" db="EMBL/GenBank/DDBJ databases">
        <title>In-depth cultivation of the pig gut microbiome towards novel bacterial diversity and tailored functional studies.</title>
        <authorList>
            <person name="Wylensek D."/>
            <person name="Hitch T.C.A."/>
            <person name="Clavel T."/>
        </authorList>
    </citation>
    <scope>NUCLEOTIDE SEQUENCE [LARGE SCALE GENOMIC DNA]</scope>
    <source>
        <strain evidence="9 10">Oil-RF-744-WCA-WT-10</strain>
    </source>
</reference>
<dbReference type="AlphaFoldDB" id="A0A6L5XCH6"/>
<name>A0A6L5XCH6_9BACT</name>
<comment type="caution">
    <text evidence="9">The sequence shown here is derived from an EMBL/GenBank/DDBJ whole genome shotgun (WGS) entry which is preliminary data.</text>
</comment>
<keyword evidence="4" id="KW-0813">Transport</keyword>
<evidence type="ECO:0000256" key="5">
    <source>
        <dbReference type="ARBA" id="ARBA00023065"/>
    </source>
</evidence>
<keyword evidence="10" id="KW-1185">Reference proteome</keyword>
<evidence type="ECO:0000313" key="9">
    <source>
        <dbReference type="EMBL" id="MSS17941.1"/>
    </source>
</evidence>
<dbReference type="Proteomes" id="UP000483362">
    <property type="component" value="Unassembled WGS sequence"/>
</dbReference>
<dbReference type="GO" id="GO:0012505">
    <property type="term" value="C:endomembrane system"/>
    <property type="evidence" value="ECO:0007669"/>
    <property type="project" value="UniProtKB-SubCell"/>
</dbReference>
<proteinExistence type="inferred from homology"/>
<evidence type="ECO:0000259" key="8">
    <source>
        <dbReference type="Pfam" id="PF02823"/>
    </source>
</evidence>
<organism evidence="9 10">
    <name type="scientific">Sodaliphilus pleomorphus</name>
    <dbReference type="NCBI Taxonomy" id="2606626"/>
    <lineage>
        <taxon>Bacteria</taxon>
        <taxon>Pseudomonadati</taxon>
        <taxon>Bacteroidota</taxon>
        <taxon>Bacteroidia</taxon>
        <taxon>Bacteroidales</taxon>
        <taxon>Muribaculaceae</taxon>
        <taxon>Sodaliphilus</taxon>
    </lineage>
</organism>
<protein>
    <submittedName>
        <fullName evidence="9">F0F1 ATP synthase subunit epsilon</fullName>
    </submittedName>
</protein>
<gene>
    <name evidence="9" type="ORF">FYJ29_09265</name>
</gene>
<dbReference type="Gene3D" id="2.60.15.10">
    <property type="entry name" value="F0F1 ATP synthase delta/epsilon subunit, N-terminal"/>
    <property type="match status" value="1"/>
</dbReference>
<dbReference type="InterPro" id="IPR020546">
    <property type="entry name" value="ATP_synth_F1_dsu/esu_N"/>
</dbReference>
<evidence type="ECO:0000313" key="10">
    <source>
        <dbReference type="Proteomes" id="UP000483362"/>
    </source>
</evidence>
<comment type="similarity">
    <text evidence="3">Belongs to the ATPase epsilon chain family.</text>
</comment>
<dbReference type="EMBL" id="VULT01000014">
    <property type="protein sequence ID" value="MSS17941.1"/>
    <property type="molecule type" value="Genomic_DNA"/>
</dbReference>
<dbReference type="CDD" id="cd12152">
    <property type="entry name" value="F1-ATPase_delta"/>
    <property type="match status" value="1"/>
</dbReference>
<evidence type="ECO:0000256" key="6">
    <source>
        <dbReference type="ARBA" id="ARBA00023136"/>
    </source>
</evidence>
<evidence type="ECO:0000256" key="3">
    <source>
        <dbReference type="ARBA" id="ARBA00005712"/>
    </source>
</evidence>
<dbReference type="Pfam" id="PF02823">
    <property type="entry name" value="ATP-synt_DE_N"/>
    <property type="match status" value="1"/>
</dbReference>
<evidence type="ECO:0000256" key="7">
    <source>
        <dbReference type="ARBA" id="ARBA00023196"/>
    </source>
</evidence>
<dbReference type="InterPro" id="IPR001469">
    <property type="entry name" value="ATP_synth_F1_dsu/esu"/>
</dbReference>
<keyword evidence="6" id="KW-0472">Membrane</keyword>
<keyword evidence="5" id="KW-0406">Ion transport</keyword>
<evidence type="ECO:0000256" key="1">
    <source>
        <dbReference type="ARBA" id="ARBA00003543"/>
    </source>
</evidence>
<evidence type="ECO:0000256" key="4">
    <source>
        <dbReference type="ARBA" id="ARBA00022448"/>
    </source>
</evidence>
<keyword evidence="7" id="KW-0066">ATP synthesis</keyword>
<sequence>MTLKIISAEKIEFEGTVTSVTLPGALGLFQVLNNHAALISSLKPGTMTYVVDGGKSETREIEGGVADIKDNVVSVCLY</sequence>
<dbReference type="GO" id="GO:0045259">
    <property type="term" value="C:proton-transporting ATP synthase complex"/>
    <property type="evidence" value="ECO:0007669"/>
    <property type="project" value="UniProtKB-KW"/>
</dbReference>
<evidence type="ECO:0000256" key="2">
    <source>
        <dbReference type="ARBA" id="ARBA00004184"/>
    </source>
</evidence>
<keyword evidence="7" id="KW-0139">CF(1)</keyword>
<dbReference type="RefSeq" id="WP_154328447.1">
    <property type="nucleotide sequence ID" value="NZ_CP045696.1"/>
</dbReference>
<comment type="function">
    <text evidence="1">Produces ATP from ADP in the presence of a proton gradient across the membrane.</text>
</comment>
<comment type="subcellular location">
    <subcellularLocation>
        <location evidence="2">Endomembrane system</location>
        <topology evidence="2">Peripheral membrane protein</topology>
    </subcellularLocation>
</comment>
<dbReference type="SUPFAM" id="SSF51344">
    <property type="entry name" value="Epsilon subunit of F1F0-ATP synthase N-terminal domain"/>
    <property type="match status" value="1"/>
</dbReference>
<accession>A0A6L5XCH6</accession>
<dbReference type="GO" id="GO:0046933">
    <property type="term" value="F:proton-transporting ATP synthase activity, rotational mechanism"/>
    <property type="evidence" value="ECO:0007669"/>
    <property type="project" value="InterPro"/>
</dbReference>